<dbReference type="GO" id="GO:0005524">
    <property type="term" value="F:ATP binding"/>
    <property type="evidence" value="ECO:0007669"/>
    <property type="project" value="UniProtKB-KW"/>
</dbReference>
<keyword evidence="2" id="KW-0547">Nucleotide-binding</keyword>
<sequence>MIRIENLNKSFGKRKVLKDINLEINPGEITGLIGINGTGKSTLINCIARLLPYQGEIYVDEMKLKDSESRIWHVPDYLNFPPSMTVKACKEFMYNLYPAWNPSRAKDIQDFFQLEDEAKIKELSKGNQAKLNLMLGLALDADYLLLDEPFAGIDVFSREQILELFGSFIQKDCGVLVTTHELYDVEHFIDRAVLMSEGQIKHSVYLEDMRENEELSLVEWLRKELK</sequence>
<dbReference type="RefSeq" id="WP_090290155.1">
    <property type="nucleotide sequence ID" value="NZ_FNCK01000007.1"/>
</dbReference>
<dbReference type="CDD" id="cd03230">
    <property type="entry name" value="ABC_DR_subfamily_A"/>
    <property type="match status" value="1"/>
</dbReference>
<dbReference type="PROSITE" id="PS50893">
    <property type="entry name" value="ABC_TRANSPORTER_2"/>
    <property type="match status" value="1"/>
</dbReference>
<dbReference type="PANTHER" id="PTHR42939">
    <property type="entry name" value="ABC TRANSPORTER ATP-BINDING PROTEIN ALBC-RELATED"/>
    <property type="match status" value="1"/>
</dbReference>
<dbReference type="Proteomes" id="UP000199708">
    <property type="component" value="Unassembled WGS sequence"/>
</dbReference>
<proteinExistence type="predicted"/>
<keyword evidence="6" id="KW-1185">Reference proteome</keyword>
<dbReference type="OrthoDB" id="9804819at2"/>
<accession>A0A1G7TY51</accession>
<dbReference type="AlphaFoldDB" id="A0A1G7TY51"/>
<dbReference type="InterPro" id="IPR051782">
    <property type="entry name" value="ABC_Transporter_VariousFunc"/>
</dbReference>
<protein>
    <submittedName>
        <fullName evidence="5">ABC-2 type transport system ATP-binding protein</fullName>
    </submittedName>
</protein>
<dbReference type="GO" id="GO:0016887">
    <property type="term" value="F:ATP hydrolysis activity"/>
    <property type="evidence" value="ECO:0007669"/>
    <property type="project" value="InterPro"/>
</dbReference>
<evidence type="ECO:0000256" key="3">
    <source>
        <dbReference type="ARBA" id="ARBA00022840"/>
    </source>
</evidence>
<evidence type="ECO:0000259" key="4">
    <source>
        <dbReference type="PROSITE" id="PS50893"/>
    </source>
</evidence>
<dbReference type="SUPFAM" id="SSF52540">
    <property type="entry name" value="P-loop containing nucleoside triphosphate hydrolases"/>
    <property type="match status" value="1"/>
</dbReference>
<evidence type="ECO:0000256" key="1">
    <source>
        <dbReference type="ARBA" id="ARBA00022448"/>
    </source>
</evidence>
<evidence type="ECO:0000313" key="5">
    <source>
        <dbReference type="EMBL" id="SDG39659.1"/>
    </source>
</evidence>
<dbReference type="InterPro" id="IPR003439">
    <property type="entry name" value="ABC_transporter-like_ATP-bd"/>
</dbReference>
<evidence type="ECO:0000313" key="6">
    <source>
        <dbReference type="Proteomes" id="UP000199708"/>
    </source>
</evidence>
<dbReference type="EMBL" id="FNCK01000007">
    <property type="protein sequence ID" value="SDG39659.1"/>
    <property type="molecule type" value="Genomic_DNA"/>
</dbReference>
<dbReference type="STRING" id="120956.SAMN05421791_10770"/>
<name>A0A1G7TY51_9LACT</name>
<reference evidence="5 6" key="1">
    <citation type="submission" date="2016-10" db="EMBL/GenBank/DDBJ databases">
        <authorList>
            <person name="de Groot N.N."/>
        </authorList>
    </citation>
    <scope>NUCLEOTIDE SEQUENCE [LARGE SCALE GENOMIC DNA]</scope>
    <source>
        <strain evidence="5 6">ATCC BAA-466</strain>
    </source>
</reference>
<keyword evidence="3 5" id="KW-0067">ATP-binding</keyword>
<feature type="domain" description="ABC transporter" evidence="4">
    <location>
        <begin position="2"/>
        <end position="222"/>
    </location>
</feature>
<dbReference type="InterPro" id="IPR003593">
    <property type="entry name" value="AAA+_ATPase"/>
</dbReference>
<organism evidence="5 6">
    <name type="scientific">Facklamia miroungae</name>
    <dbReference type="NCBI Taxonomy" id="120956"/>
    <lineage>
        <taxon>Bacteria</taxon>
        <taxon>Bacillati</taxon>
        <taxon>Bacillota</taxon>
        <taxon>Bacilli</taxon>
        <taxon>Lactobacillales</taxon>
        <taxon>Aerococcaceae</taxon>
        <taxon>Facklamia</taxon>
    </lineage>
</organism>
<keyword evidence="1" id="KW-0813">Transport</keyword>
<gene>
    <name evidence="5" type="ORF">SAMN05421791_10770</name>
</gene>
<dbReference type="Gene3D" id="3.40.50.300">
    <property type="entry name" value="P-loop containing nucleotide triphosphate hydrolases"/>
    <property type="match status" value="1"/>
</dbReference>
<dbReference type="Pfam" id="PF00005">
    <property type="entry name" value="ABC_tran"/>
    <property type="match status" value="1"/>
</dbReference>
<dbReference type="InterPro" id="IPR027417">
    <property type="entry name" value="P-loop_NTPase"/>
</dbReference>
<dbReference type="SMART" id="SM00382">
    <property type="entry name" value="AAA"/>
    <property type="match status" value="1"/>
</dbReference>
<dbReference type="PANTHER" id="PTHR42939:SF1">
    <property type="entry name" value="ABC TRANSPORTER ATP-BINDING PROTEIN ALBC-RELATED"/>
    <property type="match status" value="1"/>
</dbReference>
<evidence type="ECO:0000256" key="2">
    <source>
        <dbReference type="ARBA" id="ARBA00022741"/>
    </source>
</evidence>